<comment type="caution">
    <text evidence="3">The sequence shown here is derived from an EMBL/GenBank/DDBJ whole genome shotgun (WGS) entry which is preliminary data.</text>
</comment>
<proteinExistence type="predicted"/>
<dbReference type="AlphaFoldDB" id="A0A5N8XXE5"/>
<dbReference type="SUPFAM" id="SSF51182">
    <property type="entry name" value="RmlC-like cupins"/>
    <property type="match status" value="1"/>
</dbReference>
<organism evidence="3 4">
    <name type="scientific">Streptomyces spongiae</name>
    <dbReference type="NCBI Taxonomy" id="565072"/>
    <lineage>
        <taxon>Bacteria</taxon>
        <taxon>Bacillati</taxon>
        <taxon>Actinomycetota</taxon>
        <taxon>Actinomycetes</taxon>
        <taxon>Kitasatosporales</taxon>
        <taxon>Streptomycetaceae</taxon>
        <taxon>Streptomyces</taxon>
    </lineage>
</organism>
<protein>
    <submittedName>
        <fullName evidence="3">Cupin domain-containing protein</fullName>
    </submittedName>
</protein>
<evidence type="ECO:0000313" key="4">
    <source>
        <dbReference type="Proteomes" id="UP000400924"/>
    </source>
</evidence>
<name>A0A5N8XXE5_9ACTN</name>
<gene>
    <name evidence="3" type="ORF">FNH08_44915</name>
</gene>
<dbReference type="InterPro" id="IPR014710">
    <property type="entry name" value="RmlC-like_jellyroll"/>
</dbReference>
<feature type="domain" description="Cupin type-2" evidence="2">
    <location>
        <begin position="36"/>
        <end position="103"/>
    </location>
</feature>
<keyword evidence="4" id="KW-1185">Reference proteome</keyword>
<dbReference type="InterPro" id="IPR011051">
    <property type="entry name" value="RmlC_Cupin_sf"/>
</dbReference>
<accession>A0A5N8XXE5</accession>
<evidence type="ECO:0000259" key="2">
    <source>
        <dbReference type="Pfam" id="PF07883"/>
    </source>
</evidence>
<dbReference type="Pfam" id="PF07883">
    <property type="entry name" value="Cupin_2"/>
    <property type="match status" value="1"/>
</dbReference>
<dbReference type="EMBL" id="VJZC01000701">
    <property type="protein sequence ID" value="MPY64051.1"/>
    <property type="molecule type" value="Genomic_DNA"/>
</dbReference>
<feature type="compositionally biased region" description="Basic and acidic residues" evidence="1">
    <location>
        <begin position="1"/>
        <end position="11"/>
    </location>
</feature>
<dbReference type="Gene3D" id="2.60.120.10">
    <property type="entry name" value="Jelly Rolls"/>
    <property type="match status" value="1"/>
</dbReference>
<dbReference type="Proteomes" id="UP000400924">
    <property type="component" value="Unassembled WGS sequence"/>
</dbReference>
<sequence length="125" mass="12999">MYVVSESERRTTRTPAGVMSGLAGPSQGSAEVSTWRVELGAGKSTPVHIIDREQVWMPLLGVFEVEVDGRVERVGAGQAVILAAGAVRQLRAVGGGPAEALVAMTVGGRAMMPGSEGKISLPWAE</sequence>
<evidence type="ECO:0000313" key="3">
    <source>
        <dbReference type="EMBL" id="MPY64051.1"/>
    </source>
</evidence>
<evidence type="ECO:0000256" key="1">
    <source>
        <dbReference type="SAM" id="MobiDB-lite"/>
    </source>
</evidence>
<feature type="region of interest" description="Disordered" evidence="1">
    <location>
        <begin position="1"/>
        <end position="29"/>
    </location>
</feature>
<reference evidence="3 4" key="1">
    <citation type="submission" date="2019-07" db="EMBL/GenBank/DDBJ databases">
        <title>New species of Amycolatopsis and Streptomyces.</title>
        <authorList>
            <person name="Duangmal K."/>
            <person name="Teo W.F.A."/>
            <person name="Lipun K."/>
        </authorList>
    </citation>
    <scope>NUCLEOTIDE SEQUENCE [LARGE SCALE GENOMIC DNA]</scope>
    <source>
        <strain evidence="3 4">NBRC 106415</strain>
    </source>
</reference>
<dbReference type="InterPro" id="IPR013096">
    <property type="entry name" value="Cupin_2"/>
</dbReference>